<dbReference type="SUPFAM" id="SSF51445">
    <property type="entry name" value="(Trans)glycosidases"/>
    <property type="match status" value="1"/>
</dbReference>
<dbReference type="InterPro" id="IPR001579">
    <property type="entry name" value="Glyco_hydro_18_chit_AS"/>
</dbReference>
<dbReference type="Gene3D" id="2.10.10.20">
    <property type="entry name" value="Carbohydrate-binding module superfamily 5/12"/>
    <property type="match status" value="1"/>
</dbReference>
<dbReference type="GO" id="GO:0005576">
    <property type="term" value="C:extracellular region"/>
    <property type="evidence" value="ECO:0007669"/>
    <property type="project" value="InterPro"/>
</dbReference>
<dbReference type="GO" id="GO:0008843">
    <property type="term" value="F:endochitinase activity"/>
    <property type="evidence" value="ECO:0007669"/>
    <property type="project" value="UniProtKB-EC"/>
</dbReference>
<dbReference type="PANTHER" id="PTHR11177:SF317">
    <property type="entry name" value="CHITINASE 12-RELATED"/>
    <property type="match status" value="1"/>
</dbReference>
<dbReference type="InterPro" id="IPR011583">
    <property type="entry name" value="Chitinase_II/V-like_cat"/>
</dbReference>
<dbReference type="EC" id="3.2.1.14" evidence="3"/>
<keyword evidence="7 9" id="KW-0326">Glycosidase</keyword>
<evidence type="ECO:0000256" key="6">
    <source>
        <dbReference type="ARBA" id="ARBA00023277"/>
    </source>
</evidence>
<dbReference type="FunFam" id="3.20.20.80:FF:000228">
    <property type="entry name" value="Chitinase A"/>
    <property type="match status" value="1"/>
</dbReference>
<dbReference type="InterPro" id="IPR003610">
    <property type="entry name" value="CBM5/12"/>
</dbReference>
<dbReference type="Pfam" id="PF18911">
    <property type="entry name" value="PKD_4"/>
    <property type="match status" value="1"/>
</dbReference>
<dbReference type="InterPro" id="IPR050314">
    <property type="entry name" value="Glycosyl_Hydrlase_18"/>
</dbReference>
<dbReference type="SUPFAM" id="SSF51055">
    <property type="entry name" value="Carbohydrate binding domain"/>
    <property type="match status" value="1"/>
</dbReference>
<evidence type="ECO:0000256" key="3">
    <source>
        <dbReference type="ARBA" id="ARBA00012729"/>
    </source>
</evidence>
<dbReference type="PANTHER" id="PTHR11177">
    <property type="entry name" value="CHITINASE"/>
    <property type="match status" value="1"/>
</dbReference>
<dbReference type="InterPro" id="IPR014756">
    <property type="entry name" value="Ig_E-set"/>
</dbReference>
<evidence type="ECO:0000256" key="2">
    <source>
        <dbReference type="ARBA" id="ARBA00009121"/>
    </source>
</evidence>
<dbReference type="PROSITE" id="PS01095">
    <property type="entry name" value="GH18_1"/>
    <property type="match status" value="1"/>
</dbReference>
<dbReference type="InterPro" id="IPR017853">
    <property type="entry name" value="GH"/>
</dbReference>
<dbReference type="Gene3D" id="3.20.20.80">
    <property type="entry name" value="Glycosidases"/>
    <property type="match status" value="1"/>
</dbReference>
<feature type="chain" id="PRO_5002496818" description="chitinase" evidence="10">
    <location>
        <begin position="25"/>
        <end position="835"/>
    </location>
</feature>
<dbReference type="InterPro" id="IPR035986">
    <property type="entry name" value="PKD_dom_sf"/>
</dbReference>
<dbReference type="CDD" id="cd12215">
    <property type="entry name" value="ChiC_BD"/>
    <property type="match status" value="1"/>
</dbReference>
<dbReference type="CDD" id="cd06548">
    <property type="entry name" value="GH18_chitinase"/>
    <property type="match status" value="1"/>
</dbReference>
<dbReference type="SUPFAM" id="SSF81296">
    <property type="entry name" value="E set domains"/>
    <property type="match status" value="1"/>
</dbReference>
<comment type="similarity">
    <text evidence="2">Belongs to the glycosyl hydrolase 18 family. Chitinase class II subfamily.</text>
</comment>
<dbReference type="GO" id="GO:0008061">
    <property type="term" value="F:chitin binding"/>
    <property type="evidence" value="ECO:0007669"/>
    <property type="project" value="InterPro"/>
</dbReference>
<dbReference type="SMART" id="SM00495">
    <property type="entry name" value="ChtBD3"/>
    <property type="match status" value="1"/>
</dbReference>
<evidence type="ECO:0000256" key="5">
    <source>
        <dbReference type="ARBA" id="ARBA00023024"/>
    </source>
</evidence>
<keyword evidence="10" id="KW-0732">Signal</keyword>
<keyword evidence="13" id="KW-1185">Reference proteome</keyword>
<dbReference type="InterPro" id="IPR001223">
    <property type="entry name" value="Glyco_hydro18_cat"/>
</dbReference>
<sequence length="835" mass="87577">MFFNKLNPIAAGIAVMTMSWGAMAAPGTPQIAWMETDYAIVEVDQAASAYKSLITVKPAAEVPVAWQRYSGETADLWRVKLNGEVVFEQSIAPAASGAGSTTLSVAQGGQYAMTVELCSGTGAAQACTSSAATNIVVADTDGSHLDPLPMNVDGNNGNYTTPANTVVGAYFVEWGVYGRKFSVDNIPAQNLTHILYGFIPICGPNESLGEIENGNSLAALNRACQGTPDYEVVIHDPWAAVQMPQPQSGHTHSTPYKGTYGQMMALKQRYPDLKIVPSIGGWTLSDPFYSFTDKAKRDIFVASVKKFLKTWKFFDGVDIDWEFPGGKGANANLGDPVNDGPAYVALMRELRAMLDELEAETGRQYELTSAIGVGYDKIDVVNYADAVQYMDYIFAMTYDFFGGWNNEPGHQTALFCGSHMSADVCNGTGVDENGEPRQGPAYTAANGIDRLLAQGVPANKLVLGTAMYARGWTGVTEASMTDPTNPMTGTGAGPVPGSWEAGVIDYKDVVTDYINNAAVTKGYDAQAEAPWAYNPSNGNLITYDDRRSVLAKGQYVRNLGLAGLFAWEIDADNGDILNAMQDSLAGGGGNYAPVAKAGADQVVSGAASVTLDGSASSDRDGQIVSYQWTQTSGPALTLTGADTATATVSVPEVTADTQYVFTLTVTDNAGDTATDSVTVSAKAPGSNNAPVVVVSGPATASAGDTVVLDASQSTDADGDTLTFTWTVPAGVNATVNGATVSFVADSYTVDTPLNFTVGVSDGTDSATDSVSVTVLKDGGSTGCTNAWASSSVYNAGDIVTHSGKSWKAKWWTTGEEPGTTGEWGVWEDLGAANCQ</sequence>
<keyword evidence="8" id="KW-0624">Polysaccharide degradation</keyword>
<dbReference type="InterPro" id="IPR029070">
    <property type="entry name" value="Chitinase_insertion_sf"/>
</dbReference>
<dbReference type="Pfam" id="PF08329">
    <property type="entry name" value="ChitinaseA_N"/>
    <property type="match status" value="1"/>
</dbReference>
<dbReference type="OrthoDB" id="9775889at2"/>
<dbReference type="GO" id="GO:0006032">
    <property type="term" value="P:chitin catabolic process"/>
    <property type="evidence" value="ECO:0007669"/>
    <property type="project" value="UniProtKB-KW"/>
</dbReference>
<dbReference type="Pfam" id="PF02839">
    <property type="entry name" value="CBM_5_12"/>
    <property type="match status" value="1"/>
</dbReference>
<dbReference type="InterPro" id="IPR013540">
    <property type="entry name" value="ChitinaseA_N"/>
</dbReference>
<proteinExistence type="inferred from homology"/>
<evidence type="ECO:0000313" key="12">
    <source>
        <dbReference type="EMBL" id="KKD01129.1"/>
    </source>
</evidence>
<dbReference type="InterPro" id="IPR036573">
    <property type="entry name" value="CBM_sf_5/12"/>
</dbReference>
<evidence type="ECO:0000256" key="9">
    <source>
        <dbReference type="RuleBase" id="RU000489"/>
    </source>
</evidence>
<keyword evidence="5" id="KW-0146">Chitin degradation</keyword>
<dbReference type="AlphaFoldDB" id="A0A0F5VG93"/>
<dbReference type="GO" id="GO:0000272">
    <property type="term" value="P:polysaccharide catabolic process"/>
    <property type="evidence" value="ECO:0007669"/>
    <property type="project" value="UniProtKB-KW"/>
</dbReference>
<dbReference type="SMART" id="SM00636">
    <property type="entry name" value="Glyco_18"/>
    <property type="match status" value="1"/>
</dbReference>
<name>A0A0F5VG93_9GAMM</name>
<protein>
    <recommendedName>
        <fullName evidence="3">chitinase</fullName>
        <ecNumber evidence="3">3.2.1.14</ecNumber>
    </recommendedName>
</protein>
<evidence type="ECO:0000256" key="8">
    <source>
        <dbReference type="ARBA" id="ARBA00023326"/>
    </source>
</evidence>
<feature type="domain" description="GH18" evidence="11">
    <location>
        <begin position="165"/>
        <end position="587"/>
    </location>
</feature>
<evidence type="ECO:0000256" key="1">
    <source>
        <dbReference type="ARBA" id="ARBA00000822"/>
    </source>
</evidence>
<dbReference type="SMART" id="SM00089">
    <property type="entry name" value="PKD"/>
    <property type="match status" value="3"/>
</dbReference>
<feature type="signal peptide" evidence="10">
    <location>
        <begin position="1"/>
        <end position="24"/>
    </location>
</feature>
<dbReference type="InterPro" id="IPR000601">
    <property type="entry name" value="PKD_dom"/>
</dbReference>
<dbReference type="SUPFAM" id="SSF54556">
    <property type="entry name" value="Chitinase insertion domain"/>
    <property type="match status" value="1"/>
</dbReference>
<dbReference type="GO" id="GO:0030246">
    <property type="term" value="F:carbohydrate binding"/>
    <property type="evidence" value="ECO:0007669"/>
    <property type="project" value="InterPro"/>
</dbReference>
<dbReference type="SUPFAM" id="SSF49299">
    <property type="entry name" value="PKD domain"/>
    <property type="match status" value="1"/>
</dbReference>
<dbReference type="FunFam" id="2.10.10.20:FF:000001">
    <property type="entry name" value="Secreted chitinase"/>
    <property type="match status" value="1"/>
</dbReference>
<evidence type="ECO:0000313" key="13">
    <source>
        <dbReference type="Proteomes" id="UP000033633"/>
    </source>
</evidence>
<evidence type="ECO:0000256" key="10">
    <source>
        <dbReference type="SAM" id="SignalP"/>
    </source>
</evidence>
<evidence type="ECO:0000259" key="11">
    <source>
        <dbReference type="PROSITE" id="PS51910"/>
    </source>
</evidence>
<dbReference type="PROSITE" id="PS51910">
    <property type="entry name" value="GH18_2"/>
    <property type="match status" value="1"/>
</dbReference>
<dbReference type="CDD" id="cd00146">
    <property type="entry name" value="PKD"/>
    <property type="match status" value="1"/>
</dbReference>
<keyword evidence="4 9" id="KW-0378">Hydrolase</keyword>
<reference evidence="12 13" key="1">
    <citation type="submission" date="2014-12" db="EMBL/GenBank/DDBJ databases">
        <title>Mercury Reductase activity and rhizosphere competence traits in the genome of root associated Photobacterium halotolerans MELD1.</title>
        <authorList>
            <person name="Mathew D.C."/>
            <person name="Huang C.-C."/>
        </authorList>
    </citation>
    <scope>NUCLEOTIDE SEQUENCE [LARGE SCALE GENOMIC DNA]</scope>
    <source>
        <strain evidence="12 13">MELD1</strain>
    </source>
</reference>
<dbReference type="Pfam" id="PF22352">
    <property type="entry name" value="K319L-like_PKD"/>
    <property type="match status" value="1"/>
</dbReference>
<organism evidence="12 13">
    <name type="scientific">Photobacterium halotolerans</name>
    <dbReference type="NCBI Taxonomy" id="265726"/>
    <lineage>
        <taxon>Bacteria</taxon>
        <taxon>Pseudomonadati</taxon>
        <taxon>Pseudomonadota</taxon>
        <taxon>Gammaproteobacteria</taxon>
        <taxon>Vibrionales</taxon>
        <taxon>Vibrionaceae</taxon>
        <taxon>Photobacterium</taxon>
    </lineage>
</organism>
<dbReference type="Gene3D" id="2.60.40.10">
    <property type="entry name" value="Immunoglobulins"/>
    <property type="match status" value="3"/>
</dbReference>
<accession>A0A0F5VG93</accession>
<dbReference type="Gene3D" id="3.10.50.10">
    <property type="match status" value="1"/>
</dbReference>
<dbReference type="InterPro" id="IPR022409">
    <property type="entry name" value="PKD/Chitinase_dom"/>
</dbReference>
<dbReference type="STRING" id="265726.KY46_05060"/>
<keyword evidence="6" id="KW-0119">Carbohydrate metabolism</keyword>
<evidence type="ECO:0000256" key="7">
    <source>
        <dbReference type="ARBA" id="ARBA00023295"/>
    </source>
</evidence>
<gene>
    <name evidence="12" type="ORF">KY46_05060</name>
</gene>
<comment type="caution">
    <text evidence="12">The sequence shown here is derived from an EMBL/GenBank/DDBJ whole genome shotgun (WGS) entry which is preliminary data.</text>
</comment>
<dbReference type="CDD" id="cd02848">
    <property type="entry name" value="E_set_Chitinase_N"/>
    <property type="match status" value="1"/>
</dbReference>
<evidence type="ECO:0000256" key="4">
    <source>
        <dbReference type="ARBA" id="ARBA00022801"/>
    </source>
</evidence>
<dbReference type="RefSeq" id="WP_046219498.1">
    <property type="nucleotide sequence ID" value="NZ_JWYV01000002.1"/>
</dbReference>
<comment type="catalytic activity">
    <reaction evidence="1">
        <text>Random endo-hydrolysis of N-acetyl-beta-D-glucosaminide (1-&gt;4)-beta-linkages in chitin and chitodextrins.</text>
        <dbReference type="EC" id="3.2.1.14"/>
    </reaction>
</comment>
<dbReference type="Pfam" id="PF00704">
    <property type="entry name" value="Glyco_hydro_18"/>
    <property type="match status" value="1"/>
</dbReference>
<dbReference type="Proteomes" id="UP000033633">
    <property type="component" value="Unassembled WGS sequence"/>
</dbReference>
<dbReference type="EMBL" id="JWYV01000002">
    <property type="protein sequence ID" value="KKD01129.1"/>
    <property type="molecule type" value="Genomic_DNA"/>
</dbReference>
<dbReference type="InterPro" id="IPR013783">
    <property type="entry name" value="Ig-like_fold"/>
</dbReference>
<dbReference type="PATRIC" id="fig|265726.11.peg.2382"/>